<dbReference type="SUPFAM" id="SSF52518">
    <property type="entry name" value="Thiamin diphosphate-binding fold (THDP-binding)"/>
    <property type="match status" value="1"/>
</dbReference>
<dbReference type="CDD" id="cd07033">
    <property type="entry name" value="TPP_PYR_DXS_TK_like"/>
    <property type="match status" value="1"/>
</dbReference>
<proteinExistence type="predicted"/>
<accession>X1EG65</accession>
<dbReference type="GO" id="GO:0006098">
    <property type="term" value="P:pentose-phosphate shunt"/>
    <property type="evidence" value="ECO:0007669"/>
    <property type="project" value="TreeGrafter"/>
</dbReference>
<feature type="domain" description="Transketolase-like pyrimidine-binding" evidence="2">
    <location>
        <begin position="67"/>
        <end position="178"/>
    </location>
</feature>
<dbReference type="PANTHER" id="PTHR43522:SF2">
    <property type="entry name" value="TRANSKETOLASE 1-RELATED"/>
    <property type="match status" value="1"/>
</dbReference>
<organism evidence="3">
    <name type="scientific">marine sediment metagenome</name>
    <dbReference type="NCBI Taxonomy" id="412755"/>
    <lineage>
        <taxon>unclassified sequences</taxon>
        <taxon>metagenomes</taxon>
        <taxon>ecological metagenomes</taxon>
    </lineage>
</organism>
<gene>
    <name evidence="3" type="ORF">S01H4_61037</name>
</gene>
<dbReference type="PANTHER" id="PTHR43522">
    <property type="entry name" value="TRANSKETOLASE"/>
    <property type="match status" value="1"/>
</dbReference>
<dbReference type="GO" id="GO:0004802">
    <property type="term" value="F:transketolase activity"/>
    <property type="evidence" value="ECO:0007669"/>
    <property type="project" value="UniProtKB-EC"/>
</dbReference>
<dbReference type="InterPro" id="IPR005475">
    <property type="entry name" value="Transketolase-like_Pyr-bd"/>
</dbReference>
<dbReference type="GO" id="GO:0005829">
    <property type="term" value="C:cytosol"/>
    <property type="evidence" value="ECO:0007669"/>
    <property type="project" value="TreeGrafter"/>
</dbReference>
<dbReference type="Pfam" id="PF02779">
    <property type="entry name" value="Transket_pyr"/>
    <property type="match status" value="1"/>
</dbReference>
<feature type="non-terminal residue" evidence="3">
    <location>
        <position position="1"/>
    </location>
</feature>
<dbReference type="EMBL" id="BART01036113">
    <property type="protein sequence ID" value="GAH07648.1"/>
    <property type="molecule type" value="Genomic_DNA"/>
</dbReference>
<dbReference type="Gene3D" id="3.40.50.970">
    <property type="match status" value="1"/>
</dbReference>
<reference evidence="3" key="1">
    <citation type="journal article" date="2014" name="Front. Microbiol.">
        <title>High frequency of phylogenetically diverse reductive dehalogenase-homologous genes in deep subseafloor sedimentary metagenomes.</title>
        <authorList>
            <person name="Kawai M."/>
            <person name="Futagami T."/>
            <person name="Toyoda A."/>
            <person name="Takaki Y."/>
            <person name="Nishi S."/>
            <person name="Hori S."/>
            <person name="Arai W."/>
            <person name="Tsubouchi T."/>
            <person name="Morono Y."/>
            <person name="Uchiyama I."/>
            <person name="Ito T."/>
            <person name="Fujiyama A."/>
            <person name="Inagaki F."/>
            <person name="Takami H."/>
        </authorList>
    </citation>
    <scope>NUCLEOTIDE SEQUENCE</scope>
    <source>
        <strain evidence="3">Expedition CK06-06</strain>
    </source>
</reference>
<dbReference type="InterPro" id="IPR005474">
    <property type="entry name" value="Transketolase_N"/>
</dbReference>
<evidence type="ECO:0000313" key="3">
    <source>
        <dbReference type="EMBL" id="GAH07648.1"/>
    </source>
</evidence>
<evidence type="ECO:0000259" key="2">
    <source>
        <dbReference type="SMART" id="SM00861"/>
    </source>
</evidence>
<dbReference type="InterPro" id="IPR029061">
    <property type="entry name" value="THDP-binding"/>
</dbReference>
<sequence>EIYAAWNALPKGEKAENHWHELFTAYKQKYPELATEFLRRINSKLPDDWHTKSMGYINDLNKKEENIATRQASQNCLNAFGPLLPEFLGGSADLTGSNLTNWSDSKDITNKDADGNYLHYGVREFAMFAMMNGIALHSGFIPYGGTFLVFSDYGRNAIRLTALMKQRVIYILRANSGL</sequence>
<protein>
    <recommendedName>
        <fullName evidence="2">Transketolase-like pyrimidine-binding domain-containing protein</fullName>
    </recommendedName>
</protein>
<dbReference type="Pfam" id="PF00456">
    <property type="entry name" value="Transketolase_N"/>
    <property type="match status" value="1"/>
</dbReference>
<dbReference type="InterPro" id="IPR033247">
    <property type="entry name" value="Transketolase_fam"/>
</dbReference>
<name>X1EG65_9ZZZZ</name>
<evidence type="ECO:0000256" key="1">
    <source>
        <dbReference type="ARBA" id="ARBA00049473"/>
    </source>
</evidence>
<dbReference type="SMART" id="SM00861">
    <property type="entry name" value="Transket_pyr"/>
    <property type="match status" value="1"/>
</dbReference>
<dbReference type="AlphaFoldDB" id="X1EG65"/>
<comment type="catalytic activity">
    <reaction evidence="1">
        <text>D-sedoheptulose 7-phosphate + D-glyceraldehyde 3-phosphate = aldehydo-D-ribose 5-phosphate + D-xylulose 5-phosphate</text>
        <dbReference type="Rhea" id="RHEA:10508"/>
        <dbReference type="ChEBI" id="CHEBI:57483"/>
        <dbReference type="ChEBI" id="CHEBI:57737"/>
        <dbReference type="ChEBI" id="CHEBI:58273"/>
        <dbReference type="ChEBI" id="CHEBI:59776"/>
        <dbReference type="EC" id="2.2.1.1"/>
    </reaction>
</comment>
<comment type="caution">
    <text evidence="3">The sequence shown here is derived from an EMBL/GenBank/DDBJ whole genome shotgun (WGS) entry which is preliminary data.</text>
</comment>
<feature type="non-terminal residue" evidence="3">
    <location>
        <position position="178"/>
    </location>
</feature>